<evidence type="ECO:0000256" key="3">
    <source>
        <dbReference type="ARBA" id="ARBA00022553"/>
    </source>
</evidence>
<sequence>MTLAMTDKAVVAMPRGVALLRFGVPTLALVSALIWGNWTYREATEAALQRTSQGAALVNQYTERLVQTQTILQRAAVERARTEPPGFLQSQEFHSFLQQVTKTQGFIEGLVIVAFDGQIIASSGSYPINRNMGTRDYITAIANGAPLFVDRITLEPSSVDAVVVSTPFEIEGFRGVIVSAIGVETMRTFLTGLAAENGEHASLVREGGKVLIRNNAADATMLQPDGPMMQAISKGSSGSFTALSTTDGIRRFYAFQRVEGYPLYAVFGTAKKDVLISWLDRSVPVWAVLAAIAGFTFLTSGRIQRSIVRRVEAEQTRLRLDEAERLAEQRRRMMGEMNHRIKNNLAMVAALISMQLRSKGSVDGAELKSRIMAISEVHEFLYRAADSERMDFGTILKRISTSPAIVPEERGIRIELDVRPDIIVDPDHATALALCAAEVLTNSVKHAFPDRAAGTIRVSLHREGGEGVMEIADDGVGMPQHLERSSGLRIIDGLVAQVGGAVTRAGDHGMRVTIRFPLLQGS</sequence>
<evidence type="ECO:0000256" key="4">
    <source>
        <dbReference type="ARBA" id="ARBA00022679"/>
    </source>
</evidence>
<evidence type="ECO:0000256" key="2">
    <source>
        <dbReference type="ARBA" id="ARBA00012438"/>
    </source>
</evidence>
<dbReference type="InterPro" id="IPR005467">
    <property type="entry name" value="His_kinase_dom"/>
</dbReference>
<comment type="caution">
    <text evidence="9">The sequence shown here is derived from an EMBL/GenBank/DDBJ whole genome shotgun (WGS) entry which is preliminary data.</text>
</comment>
<dbReference type="AlphaFoldDB" id="A0A2W5UMY8"/>
<evidence type="ECO:0000256" key="1">
    <source>
        <dbReference type="ARBA" id="ARBA00000085"/>
    </source>
</evidence>
<dbReference type="PANTHER" id="PTHR41523:SF8">
    <property type="entry name" value="ETHYLENE RESPONSE SENSOR PROTEIN"/>
    <property type="match status" value="1"/>
</dbReference>
<dbReference type="InterPro" id="IPR036890">
    <property type="entry name" value="HATPase_C_sf"/>
</dbReference>
<dbReference type="PROSITE" id="PS50109">
    <property type="entry name" value="HIS_KIN"/>
    <property type="match status" value="1"/>
</dbReference>
<gene>
    <name evidence="9" type="ORF">DI533_00600</name>
</gene>
<dbReference type="SMART" id="SM00387">
    <property type="entry name" value="HATPase_c"/>
    <property type="match status" value="1"/>
</dbReference>
<dbReference type="InterPro" id="IPR011102">
    <property type="entry name" value="Sig_transdc_His_kinase_HWE"/>
</dbReference>
<name>A0A2W5UMY8_CERSP</name>
<organism evidence="9 10">
    <name type="scientific">Cereibacter sphaeroides</name>
    <name type="common">Rhodobacter sphaeroides</name>
    <dbReference type="NCBI Taxonomy" id="1063"/>
    <lineage>
        <taxon>Bacteria</taxon>
        <taxon>Pseudomonadati</taxon>
        <taxon>Pseudomonadota</taxon>
        <taxon>Alphaproteobacteria</taxon>
        <taxon>Rhodobacterales</taxon>
        <taxon>Paracoccaceae</taxon>
        <taxon>Cereibacter</taxon>
    </lineage>
</organism>
<keyword evidence="6" id="KW-0418">Kinase</keyword>
<comment type="catalytic activity">
    <reaction evidence="1">
        <text>ATP + protein L-histidine = ADP + protein N-phospho-L-histidine.</text>
        <dbReference type="EC" id="2.7.13.3"/>
    </reaction>
</comment>
<keyword evidence="7" id="KW-0067">ATP-binding</keyword>
<dbReference type="Gene3D" id="3.30.565.10">
    <property type="entry name" value="Histidine kinase-like ATPase, C-terminal domain"/>
    <property type="match status" value="1"/>
</dbReference>
<feature type="domain" description="Histidine kinase" evidence="8">
    <location>
        <begin position="336"/>
        <end position="520"/>
    </location>
</feature>
<keyword evidence="5" id="KW-0547">Nucleotide-binding</keyword>
<keyword evidence="3" id="KW-0597">Phosphoprotein</keyword>
<keyword evidence="4" id="KW-0808">Transferase</keyword>
<accession>A0A2W5UMY8</accession>
<evidence type="ECO:0000259" key="8">
    <source>
        <dbReference type="PROSITE" id="PS50109"/>
    </source>
</evidence>
<dbReference type="InterPro" id="IPR011495">
    <property type="entry name" value="Sig_transdc_His_kin_sub2_dim/P"/>
</dbReference>
<dbReference type="Pfam" id="PF02518">
    <property type="entry name" value="HATPase_c"/>
    <property type="match status" value="1"/>
</dbReference>
<dbReference type="EMBL" id="QFQS01000001">
    <property type="protein sequence ID" value="PZQ99240.1"/>
    <property type="molecule type" value="Genomic_DNA"/>
</dbReference>
<reference evidence="9 10" key="1">
    <citation type="submission" date="2017-08" db="EMBL/GenBank/DDBJ databases">
        <title>Infants hospitalized years apart are colonized by the same room-sourced microbial strains.</title>
        <authorList>
            <person name="Brooks B."/>
            <person name="Olm M.R."/>
            <person name="Firek B.A."/>
            <person name="Baker R."/>
            <person name="Thomas B.C."/>
            <person name="Morowitz M.J."/>
            <person name="Banfield J.F."/>
        </authorList>
    </citation>
    <scope>NUCLEOTIDE SEQUENCE [LARGE SCALE GENOMIC DNA]</scope>
    <source>
        <strain evidence="9">S2_003_000_R2_11</strain>
    </source>
</reference>
<evidence type="ECO:0000313" key="10">
    <source>
        <dbReference type="Proteomes" id="UP000248975"/>
    </source>
</evidence>
<dbReference type="GO" id="GO:0004673">
    <property type="term" value="F:protein histidine kinase activity"/>
    <property type="evidence" value="ECO:0007669"/>
    <property type="project" value="UniProtKB-EC"/>
</dbReference>
<evidence type="ECO:0000256" key="6">
    <source>
        <dbReference type="ARBA" id="ARBA00022777"/>
    </source>
</evidence>
<dbReference type="EC" id="2.7.13.3" evidence="2"/>
<dbReference type="GO" id="GO:0005524">
    <property type="term" value="F:ATP binding"/>
    <property type="evidence" value="ECO:0007669"/>
    <property type="project" value="UniProtKB-KW"/>
</dbReference>
<dbReference type="Gene3D" id="3.30.450.20">
    <property type="entry name" value="PAS domain"/>
    <property type="match status" value="3"/>
</dbReference>
<protein>
    <recommendedName>
        <fullName evidence="2">histidine kinase</fullName>
        <ecNumber evidence="2">2.7.13.3</ecNumber>
    </recommendedName>
</protein>
<dbReference type="InterPro" id="IPR003594">
    <property type="entry name" value="HATPase_dom"/>
</dbReference>
<dbReference type="SMART" id="SM00911">
    <property type="entry name" value="HWE_HK"/>
    <property type="match status" value="1"/>
</dbReference>
<evidence type="ECO:0000256" key="7">
    <source>
        <dbReference type="ARBA" id="ARBA00022840"/>
    </source>
</evidence>
<evidence type="ECO:0000256" key="5">
    <source>
        <dbReference type="ARBA" id="ARBA00022741"/>
    </source>
</evidence>
<dbReference type="Proteomes" id="UP000248975">
    <property type="component" value="Unassembled WGS sequence"/>
</dbReference>
<evidence type="ECO:0000313" key="9">
    <source>
        <dbReference type="EMBL" id="PZQ99240.1"/>
    </source>
</evidence>
<dbReference type="Pfam" id="PF07568">
    <property type="entry name" value="HisKA_2"/>
    <property type="match status" value="1"/>
</dbReference>
<dbReference type="CDD" id="cd12915">
    <property type="entry name" value="PDC2_DGC_like"/>
    <property type="match status" value="1"/>
</dbReference>
<proteinExistence type="predicted"/>
<dbReference type="SUPFAM" id="SSF55874">
    <property type="entry name" value="ATPase domain of HSP90 chaperone/DNA topoisomerase II/histidine kinase"/>
    <property type="match status" value="1"/>
</dbReference>
<dbReference type="PANTHER" id="PTHR41523">
    <property type="entry name" value="TWO-COMPONENT SYSTEM SENSOR PROTEIN"/>
    <property type="match status" value="1"/>
</dbReference>